<dbReference type="GO" id="GO:0008685">
    <property type="term" value="F:2-C-methyl-D-erythritol 2,4-cyclodiphosphate synthase activity"/>
    <property type="evidence" value="ECO:0007669"/>
    <property type="project" value="UniProtKB-UniRule"/>
</dbReference>
<reference evidence="10 11" key="1">
    <citation type="journal article" date="2018" name="Nat. Biotechnol.">
        <title>A standardized bacterial taxonomy based on genome phylogeny substantially revises the tree of life.</title>
        <authorList>
            <person name="Parks D.H."/>
            <person name="Chuvochina M."/>
            <person name="Waite D.W."/>
            <person name="Rinke C."/>
            <person name="Skarshewski A."/>
            <person name="Chaumeil P.A."/>
            <person name="Hugenholtz P."/>
        </authorList>
    </citation>
    <scope>NUCLEOTIDE SEQUENCE [LARGE SCALE GENOMIC DNA]</scope>
    <source>
        <strain evidence="10">UBA12529</strain>
    </source>
</reference>
<comment type="subunit">
    <text evidence="7">Homotrimer.</text>
</comment>
<evidence type="ECO:0000256" key="6">
    <source>
        <dbReference type="ARBA" id="ARBA00023239"/>
    </source>
</evidence>
<feature type="binding site" evidence="7">
    <location>
        <position position="60"/>
    </location>
    <ligand>
        <name>a divalent metal cation</name>
        <dbReference type="ChEBI" id="CHEBI:60240"/>
    </ligand>
</feature>
<feature type="binding site" evidence="7">
    <location>
        <begin position="26"/>
        <end position="28"/>
    </location>
    <ligand>
        <name>4-CDP-2-C-methyl-D-erythritol 2-phosphate</name>
        <dbReference type="ChEBI" id="CHEBI:57919"/>
    </ligand>
</feature>
<dbReference type="NCBIfam" id="TIGR00151">
    <property type="entry name" value="ispF"/>
    <property type="match status" value="1"/>
</dbReference>
<keyword evidence="5 7" id="KW-0414">Isoprene biosynthesis</keyword>
<evidence type="ECO:0000313" key="10">
    <source>
        <dbReference type="EMBL" id="HAA83373.1"/>
    </source>
</evidence>
<feature type="binding site" evidence="7">
    <location>
        <begin position="79"/>
        <end position="83"/>
    </location>
    <ligand>
        <name>4-CDP-2-C-methyl-D-erythritol 2-phosphate</name>
        <dbReference type="ChEBI" id="CHEBI:57919"/>
    </ligand>
</feature>
<dbReference type="GO" id="GO:0046872">
    <property type="term" value="F:metal ion binding"/>
    <property type="evidence" value="ECO:0007669"/>
    <property type="project" value="UniProtKB-KW"/>
</dbReference>
<dbReference type="SUPFAM" id="SSF69765">
    <property type="entry name" value="IpsF-like"/>
    <property type="match status" value="1"/>
</dbReference>
<evidence type="ECO:0000256" key="2">
    <source>
        <dbReference type="ARBA" id="ARBA00004709"/>
    </source>
</evidence>
<dbReference type="PROSITE" id="PS01350">
    <property type="entry name" value="ISPF"/>
    <property type="match status" value="1"/>
</dbReference>
<comment type="catalytic activity">
    <reaction evidence="1 7 8">
        <text>4-CDP-2-C-methyl-D-erythritol 2-phosphate = 2-C-methyl-D-erythritol 2,4-cyclic diphosphate + CMP</text>
        <dbReference type="Rhea" id="RHEA:23864"/>
        <dbReference type="ChEBI" id="CHEBI:57919"/>
        <dbReference type="ChEBI" id="CHEBI:58483"/>
        <dbReference type="ChEBI" id="CHEBI:60377"/>
        <dbReference type="EC" id="4.6.1.12"/>
    </reaction>
</comment>
<dbReference type="InterPro" id="IPR020555">
    <property type="entry name" value="MECDP_synthase_CS"/>
</dbReference>
<dbReference type="CDD" id="cd00554">
    <property type="entry name" value="MECDP_synthase"/>
    <property type="match status" value="1"/>
</dbReference>
<dbReference type="AlphaFoldDB" id="A0A3B8N2K1"/>
<proteinExistence type="inferred from homology"/>
<dbReference type="Proteomes" id="UP000257240">
    <property type="component" value="Unassembled WGS sequence"/>
</dbReference>
<dbReference type="EMBL" id="DLVE01000014">
    <property type="protein sequence ID" value="HAA83373.1"/>
    <property type="molecule type" value="Genomic_DNA"/>
</dbReference>
<dbReference type="PANTHER" id="PTHR43181">
    <property type="entry name" value="2-C-METHYL-D-ERYTHRITOL 2,4-CYCLODIPHOSPHATE SYNTHASE, CHLOROPLASTIC"/>
    <property type="match status" value="1"/>
</dbReference>
<dbReference type="PANTHER" id="PTHR43181:SF1">
    <property type="entry name" value="2-C-METHYL-D-ERYTHRITOL 2,4-CYCLODIPHOSPHATE SYNTHASE, CHLOROPLASTIC"/>
    <property type="match status" value="1"/>
</dbReference>
<feature type="binding site" evidence="7">
    <location>
        <begin position="74"/>
        <end position="76"/>
    </location>
    <ligand>
        <name>4-CDP-2-C-methyl-D-erythritol 2-phosphate</name>
        <dbReference type="ChEBI" id="CHEBI:57919"/>
    </ligand>
</feature>
<gene>
    <name evidence="7 10" type="primary">ispF</name>
    <name evidence="10" type="ORF">DCE01_01060</name>
</gene>
<keyword evidence="6 7" id="KW-0456">Lyase</keyword>
<feature type="site" description="Transition state stabilizer" evidence="7">
    <location>
        <position position="151"/>
    </location>
</feature>
<comment type="similarity">
    <text evidence="7 8">Belongs to the IspF family.</text>
</comment>
<dbReference type="InterPro" id="IPR003526">
    <property type="entry name" value="MECDP_synthase"/>
</dbReference>
<dbReference type="EC" id="4.6.1.12" evidence="3 7"/>
<evidence type="ECO:0000256" key="3">
    <source>
        <dbReference type="ARBA" id="ARBA00012579"/>
    </source>
</evidence>
<feature type="site" description="Transition state stabilizer" evidence="7">
    <location>
        <position position="52"/>
    </location>
</feature>
<dbReference type="UniPathway" id="UPA00056">
    <property type="reaction ID" value="UER00095"/>
</dbReference>
<feature type="binding site" evidence="7">
    <location>
        <position position="28"/>
    </location>
    <ligand>
        <name>a divalent metal cation</name>
        <dbReference type="ChEBI" id="CHEBI:60240"/>
    </ligand>
</feature>
<comment type="pathway">
    <text evidence="2 7">Isoprenoid biosynthesis; isopentenyl diphosphate biosynthesis via DXP pathway; isopentenyl diphosphate from 1-deoxy-D-xylulose 5-phosphate: step 4/6.</text>
</comment>
<protein>
    <recommendedName>
        <fullName evidence="3 7">2-C-methyl-D-erythritol 2,4-cyclodiphosphate synthase</fullName>
        <shortName evidence="7">MECDP-synthase</shortName>
        <shortName evidence="7">MECPP-synthase</shortName>
        <shortName evidence="7">MECPS</shortName>
        <ecNumber evidence="3 7">4.6.1.12</ecNumber>
    </recommendedName>
</protein>
<sequence length="176" mass="19397">MLYFICSSNNVVLIRGKSLRFGFSFDLHRLVEGRPLRLCGVEIPFEKGLLGHSDGDVGLHALIDAMLSAAGLPDIGTLFPDKDPKYKDIDSTELLKQALSKVKEKGYTIHQIDLTFVCDQPKLSPYYELMKTRIAELTGLSPLDIGIKARSAEGLLLEGNKEVIACFGLVVLKDNC</sequence>
<accession>A0A3B8N2K1</accession>
<dbReference type="InterPro" id="IPR036571">
    <property type="entry name" value="MECDP_synthase_sf"/>
</dbReference>
<evidence type="ECO:0000256" key="1">
    <source>
        <dbReference type="ARBA" id="ARBA00000200"/>
    </source>
</evidence>
<feature type="binding site" evidence="7">
    <location>
        <begin position="52"/>
        <end position="53"/>
    </location>
    <ligand>
        <name>4-CDP-2-C-methyl-D-erythritol 2-phosphate</name>
        <dbReference type="ChEBI" id="CHEBI:57919"/>
    </ligand>
</feature>
<evidence type="ECO:0000256" key="8">
    <source>
        <dbReference type="RuleBase" id="RU004395"/>
    </source>
</evidence>
<dbReference type="Gene3D" id="3.30.1330.50">
    <property type="entry name" value="2-C-methyl-D-erythritol 2,4-cyclodiphosphate synthase"/>
    <property type="match status" value="1"/>
</dbReference>
<evidence type="ECO:0000259" key="9">
    <source>
        <dbReference type="Pfam" id="PF02542"/>
    </source>
</evidence>
<dbReference type="Pfam" id="PF02542">
    <property type="entry name" value="YgbB"/>
    <property type="match status" value="1"/>
</dbReference>
<keyword evidence="4 7" id="KW-0479">Metal-binding</keyword>
<feature type="domain" description="2-C-methyl-D-erythritol 2,4-cyclodiphosphate synthase" evidence="9">
    <location>
        <begin position="20"/>
        <end position="172"/>
    </location>
</feature>
<evidence type="ECO:0000256" key="5">
    <source>
        <dbReference type="ARBA" id="ARBA00023229"/>
    </source>
</evidence>
<feature type="binding site" evidence="7">
    <location>
        <position position="26"/>
    </location>
    <ligand>
        <name>a divalent metal cation</name>
        <dbReference type="ChEBI" id="CHEBI:60240"/>
    </ligand>
</feature>
<evidence type="ECO:0000256" key="7">
    <source>
        <dbReference type="HAMAP-Rule" id="MF_00107"/>
    </source>
</evidence>
<comment type="cofactor">
    <cofactor evidence="7">
        <name>a divalent metal cation</name>
        <dbReference type="ChEBI" id="CHEBI:60240"/>
    </cofactor>
    <text evidence="7">Binds 1 divalent metal cation per subunit.</text>
</comment>
<dbReference type="GO" id="GO:0019288">
    <property type="term" value="P:isopentenyl diphosphate biosynthetic process, methylerythritol 4-phosphate pathway"/>
    <property type="evidence" value="ECO:0007669"/>
    <property type="project" value="UniProtKB-UniRule"/>
</dbReference>
<comment type="caution">
    <text evidence="7">Lacks conserved residue(s) required for the propagation of feature annotation.</text>
</comment>
<comment type="caution">
    <text evidence="10">The sequence shown here is derived from an EMBL/GenBank/DDBJ whole genome shotgun (WGS) entry which is preliminary data.</text>
</comment>
<comment type="function">
    <text evidence="7">Involved in the biosynthesis of isopentenyl diphosphate (IPP) and dimethylallyl diphosphate (DMAPP), two major building blocks of isoprenoid compounds. Catalyzes the conversion of 4-diphosphocytidyl-2-C-methyl-D-erythritol 2-phosphate (CDP-ME2P) to 2-C-methyl-D-erythritol 2,4-cyclodiphosphate (ME-CPP) with a corresponding release of cytidine 5-monophosphate (CMP).</text>
</comment>
<name>A0A3B8N2K1_9BACT</name>
<evidence type="ECO:0000313" key="11">
    <source>
        <dbReference type="Proteomes" id="UP000257240"/>
    </source>
</evidence>
<evidence type="ECO:0000256" key="4">
    <source>
        <dbReference type="ARBA" id="ARBA00022723"/>
    </source>
</evidence>
<dbReference type="GO" id="GO:0016114">
    <property type="term" value="P:terpenoid biosynthetic process"/>
    <property type="evidence" value="ECO:0007669"/>
    <property type="project" value="InterPro"/>
</dbReference>
<dbReference type="HAMAP" id="MF_00107">
    <property type="entry name" value="IspF"/>
    <property type="match status" value="1"/>
</dbReference>
<organism evidence="10 11">
    <name type="scientific">Thermodesulfobacterium commune</name>
    <dbReference type="NCBI Taxonomy" id="1741"/>
    <lineage>
        <taxon>Bacteria</taxon>
        <taxon>Pseudomonadati</taxon>
        <taxon>Thermodesulfobacteriota</taxon>
        <taxon>Thermodesulfobacteria</taxon>
        <taxon>Thermodesulfobacteriales</taxon>
        <taxon>Thermodesulfobacteriaceae</taxon>
        <taxon>Thermodesulfobacterium</taxon>
    </lineage>
</organism>